<organism evidence="15 16">
    <name type="scientific">Emticicia soli</name>
    <dbReference type="NCBI Taxonomy" id="2027878"/>
    <lineage>
        <taxon>Bacteria</taxon>
        <taxon>Pseudomonadati</taxon>
        <taxon>Bacteroidota</taxon>
        <taxon>Cytophagia</taxon>
        <taxon>Cytophagales</taxon>
        <taxon>Leadbetterellaceae</taxon>
        <taxon>Emticicia</taxon>
    </lineage>
</organism>
<keyword evidence="5" id="KW-0812">Transmembrane</keyword>
<evidence type="ECO:0000256" key="5">
    <source>
        <dbReference type="ARBA" id="ARBA00022692"/>
    </source>
</evidence>
<comment type="caution">
    <text evidence="15">The sequence shown here is derived from an EMBL/GenBank/DDBJ whole genome shotgun (WGS) entry which is preliminary data.</text>
</comment>
<keyword evidence="4" id="KW-0808">Transferase</keyword>
<keyword evidence="6" id="KW-0479">Metal-binding</keyword>
<evidence type="ECO:0000256" key="4">
    <source>
        <dbReference type="ARBA" id="ARBA00022679"/>
    </source>
</evidence>
<evidence type="ECO:0000256" key="10">
    <source>
        <dbReference type="ARBA" id="ARBA00023034"/>
    </source>
</evidence>
<dbReference type="PANTHER" id="PTHR46025">
    <property type="entry name" value="XYLOSYLTRANSFERASE OXT"/>
    <property type="match status" value="1"/>
</dbReference>
<gene>
    <name evidence="15" type="ORF">ACFSR2_23835</name>
</gene>
<dbReference type="Proteomes" id="UP001597510">
    <property type="component" value="Unassembled WGS sequence"/>
</dbReference>
<evidence type="ECO:0000256" key="14">
    <source>
        <dbReference type="ARBA" id="ARBA00042865"/>
    </source>
</evidence>
<dbReference type="PANTHER" id="PTHR46025:SF3">
    <property type="entry name" value="XYLOSYLTRANSFERASE OXT"/>
    <property type="match status" value="1"/>
</dbReference>
<protein>
    <recommendedName>
        <fullName evidence="14">Peptide O-xylosyltransferase</fullName>
    </recommendedName>
</protein>
<name>A0ABW5JF11_9BACT</name>
<keyword evidence="13" id="KW-0325">Glycoprotein</keyword>
<evidence type="ECO:0000256" key="11">
    <source>
        <dbReference type="ARBA" id="ARBA00023136"/>
    </source>
</evidence>
<keyword evidence="3" id="KW-0328">Glycosyltransferase</keyword>
<comment type="subcellular location">
    <subcellularLocation>
        <location evidence="2">Endoplasmic reticulum membrane</location>
        <topology evidence="2">Single-pass type II membrane protein</topology>
    </subcellularLocation>
    <subcellularLocation>
        <location evidence="1">Golgi apparatus membrane</location>
        <topology evidence="1">Single-pass type II membrane protein</topology>
    </subcellularLocation>
</comment>
<accession>A0ABW5JF11</accession>
<evidence type="ECO:0000313" key="16">
    <source>
        <dbReference type="Proteomes" id="UP001597510"/>
    </source>
</evidence>
<keyword evidence="12" id="KW-1015">Disulfide bond</keyword>
<keyword evidence="10" id="KW-0333">Golgi apparatus</keyword>
<keyword evidence="9" id="KW-1133">Transmembrane helix</keyword>
<proteinExistence type="predicted"/>
<evidence type="ECO:0000256" key="7">
    <source>
        <dbReference type="ARBA" id="ARBA00022824"/>
    </source>
</evidence>
<keyword evidence="8" id="KW-0735">Signal-anchor</keyword>
<evidence type="ECO:0000256" key="9">
    <source>
        <dbReference type="ARBA" id="ARBA00022989"/>
    </source>
</evidence>
<dbReference type="EMBL" id="JBHULC010000039">
    <property type="protein sequence ID" value="MFD2523952.1"/>
    <property type="molecule type" value="Genomic_DNA"/>
</dbReference>
<keyword evidence="16" id="KW-1185">Reference proteome</keyword>
<dbReference type="RefSeq" id="WP_340238776.1">
    <property type="nucleotide sequence ID" value="NZ_JBBEWC010000010.1"/>
</dbReference>
<dbReference type="Pfam" id="PF02485">
    <property type="entry name" value="Branch"/>
    <property type="match status" value="1"/>
</dbReference>
<evidence type="ECO:0000256" key="8">
    <source>
        <dbReference type="ARBA" id="ARBA00022968"/>
    </source>
</evidence>
<evidence type="ECO:0000256" key="6">
    <source>
        <dbReference type="ARBA" id="ARBA00022723"/>
    </source>
</evidence>
<sequence>MKIAHLILTHANPSQLERLIESLAHPDADFYIHVDLKANIEPFLPLANKHVFFIQNRIKVYWGAYSIVQATVNSFYEILASNEKYDFVNLLSGQDYPLKSVEFIHNFFEHHQGKAFMDALLIESEWEEALPRLRKYHFINYRFKGRYLIEKFLNLFALNRKMPNNLVPVGRSQWFTVSIQHIKYIVEYLQKYPKVKKFFELTWGADEIIFQTILYNSPYQQDIVNDGLRYIDWSEGKASPKVLTFEDLPALLQSEKLFARKFSLKDSSELLDALDKANIKHKEIH</sequence>
<evidence type="ECO:0000256" key="1">
    <source>
        <dbReference type="ARBA" id="ARBA00004323"/>
    </source>
</evidence>
<evidence type="ECO:0000256" key="12">
    <source>
        <dbReference type="ARBA" id="ARBA00023157"/>
    </source>
</evidence>
<evidence type="ECO:0000256" key="13">
    <source>
        <dbReference type="ARBA" id="ARBA00023180"/>
    </source>
</evidence>
<keyword evidence="11" id="KW-0472">Membrane</keyword>
<evidence type="ECO:0000256" key="3">
    <source>
        <dbReference type="ARBA" id="ARBA00022676"/>
    </source>
</evidence>
<dbReference type="InterPro" id="IPR043538">
    <property type="entry name" value="XYLT"/>
</dbReference>
<evidence type="ECO:0000313" key="15">
    <source>
        <dbReference type="EMBL" id="MFD2523952.1"/>
    </source>
</evidence>
<reference evidence="16" key="1">
    <citation type="journal article" date="2019" name="Int. J. Syst. Evol. Microbiol.">
        <title>The Global Catalogue of Microorganisms (GCM) 10K type strain sequencing project: providing services to taxonomists for standard genome sequencing and annotation.</title>
        <authorList>
            <consortium name="The Broad Institute Genomics Platform"/>
            <consortium name="The Broad Institute Genome Sequencing Center for Infectious Disease"/>
            <person name="Wu L."/>
            <person name="Ma J."/>
        </authorList>
    </citation>
    <scope>NUCLEOTIDE SEQUENCE [LARGE SCALE GENOMIC DNA]</scope>
    <source>
        <strain evidence="16">KCTC 52344</strain>
    </source>
</reference>
<keyword evidence="7" id="KW-0256">Endoplasmic reticulum</keyword>
<evidence type="ECO:0000256" key="2">
    <source>
        <dbReference type="ARBA" id="ARBA00004648"/>
    </source>
</evidence>
<dbReference type="InterPro" id="IPR003406">
    <property type="entry name" value="Glyco_trans_14"/>
</dbReference>